<dbReference type="Proteomes" id="UP000034076">
    <property type="component" value="Unassembled WGS sequence"/>
</dbReference>
<dbReference type="RefSeq" id="WP_046444270.1">
    <property type="nucleotide sequence ID" value="NZ_LAYJ01000112.1"/>
</dbReference>
<evidence type="ECO:0000256" key="5">
    <source>
        <dbReference type="ARBA" id="ARBA00022777"/>
    </source>
</evidence>
<comment type="function">
    <text evidence="8">Catalyzes the phosphorylation of D-xylulose to D-xylulose 5-phosphate.</text>
</comment>
<dbReference type="InterPro" id="IPR006000">
    <property type="entry name" value="Xylulokinase"/>
</dbReference>
<keyword evidence="5 8" id="KW-0418">Kinase</keyword>
<dbReference type="GO" id="GO:0005998">
    <property type="term" value="P:xylulose catabolic process"/>
    <property type="evidence" value="ECO:0007669"/>
    <property type="project" value="UniProtKB-UniRule"/>
</dbReference>
<evidence type="ECO:0000313" key="13">
    <source>
        <dbReference type="EMBL" id="KKI50428.1"/>
    </source>
</evidence>
<keyword evidence="2 8" id="KW-0859">Xylose metabolism</keyword>
<evidence type="ECO:0000256" key="10">
    <source>
        <dbReference type="RuleBase" id="RU364073"/>
    </source>
</evidence>
<dbReference type="OrthoDB" id="9761504at2"/>
<evidence type="ECO:0000256" key="2">
    <source>
        <dbReference type="ARBA" id="ARBA00022629"/>
    </source>
</evidence>
<reference evidence="13 14" key="1">
    <citation type="submission" date="2015-04" db="EMBL/GenBank/DDBJ databases">
        <title>Draft genome sequence of bacteremic isolate Catabacter hongkongensis type strain HKU16T.</title>
        <authorList>
            <person name="Lau S.K."/>
            <person name="Teng J.L."/>
            <person name="Huang Y."/>
            <person name="Curreem S.O."/>
            <person name="Tsui S.K."/>
            <person name="Woo P.C."/>
        </authorList>
    </citation>
    <scope>NUCLEOTIDE SEQUENCE [LARGE SCALE GENOMIC DNA]</scope>
    <source>
        <strain evidence="13 14">HKU16</strain>
    </source>
</reference>
<comment type="catalytic activity">
    <reaction evidence="8 10">
        <text>D-xylulose + ATP = D-xylulose 5-phosphate + ADP + H(+)</text>
        <dbReference type="Rhea" id="RHEA:10964"/>
        <dbReference type="ChEBI" id="CHEBI:15378"/>
        <dbReference type="ChEBI" id="CHEBI:17140"/>
        <dbReference type="ChEBI" id="CHEBI:30616"/>
        <dbReference type="ChEBI" id="CHEBI:57737"/>
        <dbReference type="ChEBI" id="CHEBI:456216"/>
        <dbReference type="EC" id="2.7.1.17"/>
    </reaction>
</comment>
<comment type="similarity">
    <text evidence="1 8 9">Belongs to the FGGY kinase family.</text>
</comment>
<evidence type="ECO:0000256" key="9">
    <source>
        <dbReference type="RuleBase" id="RU003733"/>
    </source>
</evidence>
<evidence type="ECO:0000256" key="1">
    <source>
        <dbReference type="ARBA" id="ARBA00009156"/>
    </source>
</evidence>
<feature type="domain" description="Carbohydrate kinase FGGY C-terminal" evidence="12">
    <location>
        <begin position="258"/>
        <end position="452"/>
    </location>
</feature>
<dbReference type="HAMAP" id="MF_02220">
    <property type="entry name" value="XylB"/>
    <property type="match status" value="1"/>
</dbReference>
<feature type="binding site" evidence="8">
    <location>
        <begin position="81"/>
        <end position="82"/>
    </location>
    <ligand>
        <name>substrate</name>
    </ligand>
</feature>
<dbReference type="GO" id="GO:0042732">
    <property type="term" value="P:D-xylose metabolic process"/>
    <property type="evidence" value="ECO:0007669"/>
    <property type="project" value="UniProtKB-KW"/>
</dbReference>
<dbReference type="GO" id="GO:0004856">
    <property type="term" value="F:D-xylulokinase activity"/>
    <property type="evidence" value="ECO:0007669"/>
    <property type="project" value="UniProtKB-UniRule"/>
</dbReference>
<dbReference type="PATRIC" id="fig|270498.16.peg.2240"/>
<dbReference type="EC" id="2.7.1.17" evidence="8 10"/>
<dbReference type="STRING" id="270498.CHK_2491"/>
<evidence type="ECO:0000256" key="4">
    <source>
        <dbReference type="ARBA" id="ARBA00022741"/>
    </source>
</evidence>
<sequence>MGYLIGIDVGTSGTKTVLFDESGAVKASATAEYPLYQPQNGWAEQEPRDWWNAVCETVAQIIGTSGIQAKEIRGVGISGQMHGLVMLTKEGEVIRNAILWCDGRTSEECEEITQAVGKERLIEITANPAVTGFTAGKILWVRKHEPQNYERCAHILLPKDYIRYMLTGEYATEVSDASGMNMLDITKRKWSEEILDKLEIDSAILGRMYESCEITGTVSEQAARLTGLAPGTLVVGGAGDNAAAAVGTGVVREGKAFTTIGTSGVIFAHSNRVTIDKAGRVHTFCAAVPDAWAVMSCTLAAGFSLKWYRDTFCTAEIEVAQGIGVDSYLLLNEQIARLPIGSDKLVFAPYLMGERSPLLDENARGVFFGLSARHTKYHLLRAVMEGVTFSQRQCYDVLREMGVPFTQMLATGGGGKSPLWRQMLADVYGCPVITLKAQEGPALGVAVLAGVGAGVYASVEEGCEAVIQVDTEQRPDTACSAEYEKYYRLYQKIYPALKEQFQQLAEIECEKI</sequence>
<dbReference type="InterPro" id="IPR043129">
    <property type="entry name" value="ATPase_NBD"/>
</dbReference>
<proteinExistence type="inferred from homology"/>
<evidence type="ECO:0000313" key="14">
    <source>
        <dbReference type="Proteomes" id="UP000034076"/>
    </source>
</evidence>
<dbReference type="InterPro" id="IPR018483">
    <property type="entry name" value="Carb_kinase_FGGY_CS"/>
</dbReference>
<protein>
    <recommendedName>
        <fullName evidence="8 10">Xylulose kinase</fullName>
        <shortName evidence="8 10">Xylulokinase</shortName>
        <ecNumber evidence="8 10">2.7.1.17</ecNumber>
    </recommendedName>
</protein>
<dbReference type="InterPro" id="IPR018484">
    <property type="entry name" value="FGGY_N"/>
</dbReference>
<dbReference type="InterPro" id="IPR000577">
    <property type="entry name" value="Carb_kinase_FGGY"/>
</dbReference>
<organism evidence="13 14">
    <name type="scientific">Christensenella hongkongensis</name>
    <dbReference type="NCBI Taxonomy" id="270498"/>
    <lineage>
        <taxon>Bacteria</taxon>
        <taxon>Bacillati</taxon>
        <taxon>Bacillota</taxon>
        <taxon>Clostridia</taxon>
        <taxon>Christensenellales</taxon>
        <taxon>Christensenellaceae</taxon>
        <taxon>Christensenella</taxon>
    </lineage>
</organism>
<dbReference type="InterPro" id="IPR018485">
    <property type="entry name" value="FGGY_C"/>
</dbReference>
<keyword evidence="4 8" id="KW-0547">Nucleotide-binding</keyword>
<feature type="site" description="Important for activity" evidence="8">
    <location>
        <position position="8"/>
    </location>
</feature>
<dbReference type="PIRSF" id="PIRSF000538">
    <property type="entry name" value="GlpK"/>
    <property type="match status" value="1"/>
</dbReference>
<keyword evidence="14" id="KW-1185">Reference proteome</keyword>
<keyword evidence="7 8" id="KW-0119">Carbohydrate metabolism</keyword>
<accession>A0A0M2NE13</accession>
<dbReference type="Pfam" id="PF02782">
    <property type="entry name" value="FGGY_C"/>
    <property type="match status" value="1"/>
</dbReference>
<name>A0A0M2NE13_9FIRM</name>
<dbReference type="PROSITE" id="PS00445">
    <property type="entry name" value="FGGY_KINASES_2"/>
    <property type="match status" value="1"/>
</dbReference>
<dbReference type="PROSITE" id="PS00933">
    <property type="entry name" value="FGGY_KINASES_1"/>
    <property type="match status" value="1"/>
</dbReference>
<dbReference type="Gene3D" id="3.30.420.40">
    <property type="match status" value="2"/>
</dbReference>
<dbReference type="CDD" id="cd07808">
    <property type="entry name" value="ASKHA_NBD_FGGY_EcXK-like"/>
    <property type="match status" value="1"/>
</dbReference>
<dbReference type="Pfam" id="PF00370">
    <property type="entry name" value="FGGY_N"/>
    <property type="match status" value="1"/>
</dbReference>
<dbReference type="SUPFAM" id="SSF53067">
    <property type="entry name" value="Actin-like ATPase domain"/>
    <property type="match status" value="2"/>
</dbReference>
<evidence type="ECO:0000256" key="3">
    <source>
        <dbReference type="ARBA" id="ARBA00022679"/>
    </source>
</evidence>
<dbReference type="AlphaFoldDB" id="A0A0M2NE13"/>
<dbReference type="GO" id="GO:0005524">
    <property type="term" value="F:ATP binding"/>
    <property type="evidence" value="ECO:0007669"/>
    <property type="project" value="UniProtKB-UniRule"/>
</dbReference>
<evidence type="ECO:0000256" key="6">
    <source>
        <dbReference type="ARBA" id="ARBA00022840"/>
    </source>
</evidence>
<evidence type="ECO:0000259" key="11">
    <source>
        <dbReference type="Pfam" id="PF00370"/>
    </source>
</evidence>
<dbReference type="EMBL" id="LAYJ01000112">
    <property type="protein sequence ID" value="KKI50428.1"/>
    <property type="molecule type" value="Genomic_DNA"/>
</dbReference>
<dbReference type="PANTHER" id="PTHR43095">
    <property type="entry name" value="SUGAR KINASE"/>
    <property type="match status" value="1"/>
</dbReference>
<gene>
    <name evidence="8 10" type="primary">xylB</name>
    <name evidence="13" type="ORF">CHK_2491</name>
</gene>
<keyword evidence="6 8" id="KW-0067">ATP-binding</keyword>
<evidence type="ECO:0000256" key="7">
    <source>
        <dbReference type="ARBA" id="ARBA00023277"/>
    </source>
</evidence>
<feature type="domain" description="Carbohydrate kinase FGGY N-terminal" evidence="11">
    <location>
        <begin position="3"/>
        <end position="247"/>
    </location>
</feature>
<keyword evidence="3 8" id="KW-0808">Transferase</keyword>
<dbReference type="InterPro" id="IPR050406">
    <property type="entry name" value="FGGY_Carb_Kinase"/>
</dbReference>
<evidence type="ECO:0000259" key="12">
    <source>
        <dbReference type="Pfam" id="PF02782"/>
    </source>
</evidence>
<dbReference type="NCBIfam" id="TIGR01312">
    <property type="entry name" value="XylB"/>
    <property type="match status" value="1"/>
</dbReference>
<dbReference type="PANTHER" id="PTHR43095:SF5">
    <property type="entry name" value="XYLULOSE KINASE"/>
    <property type="match status" value="1"/>
</dbReference>
<comment type="caution">
    <text evidence="13">The sequence shown here is derived from an EMBL/GenBank/DDBJ whole genome shotgun (WGS) entry which is preliminary data.</text>
</comment>
<evidence type="ECO:0000256" key="8">
    <source>
        <dbReference type="HAMAP-Rule" id="MF_02220"/>
    </source>
</evidence>
<feature type="active site" description="Proton acceptor" evidence="8">
    <location>
        <position position="240"/>
    </location>
</feature>